<organism evidence="1 2">
    <name type="scientific">Acinetobacter proteolyticus</name>
    <dbReference type="NCBI Taxonomy" id="1776741"/>
    <lineage>
        <taxon>Bacteria</taxon>
        <taxon>Pseudomonadati</taxon>
        <taxon>Pseudomonadota</taxon>
        <taxon>Gammaproteobacteria</taxon>
        <taxon>Moraxellales</taxon>
        <taxon>Moraxellaceae</taxon>
        <taxon>Acinetobacter</taxon>
    </lineage>
</organism>
<proteinExistence type="predicted"/>
<dbReference type="EMBL" id="PISJ01000019">
    <property type="protein sequence ID" value="PKF31718.1"/>
    <property type="molecule type" value="Genomic_DNA"/>
</dbReference>
<evidence type="ECO:0000313" key="1">
    <source>
        <dbReference type="EMBL" id="PKF31718.1"/>
    </source>
</evidence>
<evidence type="ECO:0000313" key="2">
    <source>
        <dbReference type="Proteomes" id="UP000233553"/>
    </source>
</evidence>
<dbReference type="RefSeq" id="WP_101237143.1">
    <property type="nucleotide sequence ID" value="NZ_PISJ01000019.1"/>
</dbReference>
<sequence length="132" mass="15606">MDFLINTPFKLNLNVIELDEHLPSMKLFFDLDTSNMKNELKHIGEIWMETKEYDNFLASLGKKNSIKSEFNSIDNNFNLILSKENNEFFITLNIRSIGVFETSIIQSHIRFKLNDSEYSNIVEEFEKLKIYI</sequence>
<gene>
    <name evidence="1" type="ORF">CW311_15825</name>
</gene>
<dbReference type="Proteomes" id="UP000233553">
    <property type="component" value="Unassembled WGS sequence"/>
</dbReference>
<protein>
    <submittedName>
        <fullName evidence="1">Uncharacterized protein</fullName>
    </submittedName>
</protein>
<accession>A0A2N0WB24</accession>
<comment type="caution">
    <text evidence="1">The sequence shown here is derived from an EMBL/GenBank/DDBJ whole genome shotgun (WGS) entry which is preliminary data.</text>
</comment>
<reference evidence="1 2" key="1">
    <citation type="submission" date="2017-12" db="EMBL/GenBank/DDBJ databases">
        <title>Draft Genome sequences of multiple microbial strains isolated from spacecraft associated surfaces.</title>
        <authorList>
            <person name="Seuylemezian A."/>
            <person name="Vaishampayan P."/>
            <person name="Venkateswaran K."/>
        </authorList>
    </citation>
    <scope>NUCLEOTIDE SEQUENCE [LARGE SCALE GENOMIC DNA]</scope>
    <source>
        <strain evidence="1 2">2P01AA</strain>
    </source>
</reference>
<name>A0A2N0WB24_9GAMM</name>
<dbReference type="AlphaFoldDB" id="A0A2N0WB24"/>